<dbReference type="PANTHER" id="PTHR45649">
    <property type="entry name" value="AMINO-ACID PERMEASE BAT1"/>
    <property type="match status" value="1"/>
</dbReference>
<dbReference type="Pfam" id="PF13520">
    <property type="entry name" value="AA_permease_2"/>
    <property type="match status" value="1"/>
</dbReference>
<proteinExistence type="predicted"/>
<keyword evidence="2" id="KW-0813">Transport</keyword>
<comment type="subcellular location">
    <subcellularLocation>
        <location evidence="1">Membrane</location>
        <topology evidence="1">Multi-pass membrane protein</topology>
    </subcellularLocation>
</comment>
<feature type="compositionally biased region" description="Basic and acidic residues" evidence="6">
    <location>
        <begin position="1060"/>
        <end position="1132"/>
    </location>
</feature>
<feature type="compositionally biased region" description="Basic and acidic residues" evidence="6">
    <location>
        <begin position="1563"/>
        <end position="1574"/>
    </location>
</feature>
<feature type="transmembrane region" description="Helical" evidence="7">
    <location>
        <begin position="47"/>
        <end position="65"/>
    </location>
</feature>
<evidence type="ECO:0000313" key="9">
    <source>
        <dbReference type="Proteomes" id="UP000629468"/>
    </source>
</evidence>
<feature type="compositionally biased region" description="Polar residues" evidence="6">
    <location>
        <begin position="1508"/>
        <end position="1525"/>
    </location>
</feature>
<feature type="compositionally biased region" description="Polar residues" evidence="6">
    <location>
        <begin position="1287"/>
        <end position="1308"/>
    </location>
</feature>
<dbReference type="InterPro" id="IPR002293">
    <property type="entry name" value="AA/rel_permease1"/>
</dbReference>
<feature type="region of interest" description="Disordered" evidence="6">
    <location>
        <begin position="1236"/>
        <end position="1449"/>
    </location>
</feature>
<feature type="region of interest" description="Disordered" evidence="6">
    <location>
        <begin position="1486"/>
        <end position="1679"/>
    </location>
</feature>
<keyword evidence="3 7" id="KW-0812">Transmembrane</keyword>
<evidence type="ECO:0000256" key="7">
    <source>
        <dbReference type="SAM" id="Phobius"/>
    </source>
</evidence>
<feature type="region of interest" description="Disordered" evidence="6">
    <location>
        <begin position="1700"/>
        <end position="1736"/>
    </location>
</feature>
<feature type="compositionally biased region" description="Polar residues" evidence="6">
    <location>
        <begin position="1705"/>
        <end position="1729"/>
    </location>
</feature>
<name>A0A8H7EWC4_AGABI</name>
<feature type="transmembrane region" description="Helical" evidence="7">
    <location>
        <begin position="388"/>
        <end position="407"/>
    </location>
</feature>
<gene>
    <name evidence="8" type="ORF">Agabi119p4_10176</name>
</gene>
<sequence length="1759" mass="191333">MGYKQELRREFGLLQNFGVSFSVVSVLTGIPSLFLYGLNTGGPAVMVWGWLITAFCTMLVGLGMAEVCSAHPTSGGPYYWAAMLANPKNAPLVSWITGWFNLLGQVAVTTGISFACASFLSTVCTLKSSFVPTPETTIGFYAAVLVAQGLINTFGVHHILHHLNTVSIWLHALGTFVVVIVILAKAPTHQNAKFVFQTFIDRTGVDPDVGWGARASNAYVAVIGILMAQYTLTGFNASAHLTEETKNAAMSGSIGIIMAIGVSGVLGWFFILGLLFSIQDLDAVVNSKTGQPVTQIFLDAVGENGAIVLMVIVTAAMFCCGTFSITSNSRMMYAFARDGGIPGHRFFAKVDDKWKSPIRTVWLACTLSFILGLPSLGSAVAFSAATSIATIGLFISYGIPIALRVIYRHRFTRGPFHLGKFSYPIALGAIAWVGFLSVVFILPQVNPVNSQTLNYAVVAVAIVVLYSTGFWFISARKWFVGPIKQIDQETRETKIGSSNELLSLATFATELPQKNPGETPKQQSSVPLMVDGMRSQDRFPDPQFNEQMVHRPSDPRLLLNLISHEKSYSKHLQSLLDSSHASLTSLSAFAATSAQPVSSVILSIVEDFSNADNALCRYKDAVDAWREQLKSLKDLETEIANIARDREILVTRVLKASKHEKPPKDKDRNSALSKRISISQHPRFASESSLSLSIGHSSYSPSSLQTSTKLENAQAELRACEAHLTVKEAELEVARVIAIRDGLRIRCDALIDCGQAWVDIGRSGIRTSADLQIDRQDTQNLRQCQSSRPAPHPNSPSATPTPHHKRNSSSIEAGHQISEVSSIADPFIVPNAPNPILGENGSEVLSNKFATITALPIVRPSSTPPATSSPCNLDPLPRNHSMINVTYVNKPAPGFEFDECRIRVPAAHAIQDGLVPTLTPSSKPKAARTSSGYLTPVSNDDAEDGRKEESGMVERQTRESSQHERHIIPSTSREERPEAIPEGGDAPGVVAHDAADVLQTPRADDSRRPTAPPPKNLAPAPTEESRTPPKNRKQSGTSSLQKSGFFSNLKKVFSPGTHRQYGEESARERDERVWEHEGKRMGKEDKVNEKKEKKMEKARLREAKKEERQREVEGRKERHEKEKREKLREERRRKWSDRQANLLSTDSVTDDERSIEDHDATRPVKKVLIGRGDREQKPRPEDDHSHDIQRESEEIERVQSPGGGFIVKQNVDLQKNLRGGIINSGHVASFDMFKGGTKVSGDSRRRGTTVGGIGDQRQLEGRTTGGSFVFERGSKVDKRSSAPYPANASTSDSRPQGLPSTMASTSTKPFPVPPVHHSGVTSTPRSDTKFWENLSNRSGSPIHVSPTINERGESGGSTAAVGLGQGSPKPRQIPVSQPHHGDSIRQRDRDTTAPAAMNTPKHRMLNDSTRRAVSVGHGRSISVSSSPPQTRVPPPIAGQRAVAPTAEPGESLMSIVDGLARSNRRAWNMGLMEVSKSRENLRYQTGHEPESVGAGSRGTTKGKASAVAVTNGNEGNFSGRRNSTGYGIASARKDEVVSARSLSSLPAESLGNGSPHPAPIVKGVREGERNSLREEEADDSASTTSYETGHEDFESPDEEMQKPSASTTQPLPASGSQRQGEAGKRTVSPPPAIRFKALDRGDSPSSASRGELTPGSTPRRRKSVRVSLHPTYSPAPPAIEDEVDQYMRAPFVIQEQVVAPPSVLGTRNQSRAQAPSQPPNTDSMRNQSLSDDDSDANVGYEAAKKMFMLAAQKERDVMW</sequence>
<evidence type="ECO:0000256" key="4">
    <source>
        <dbReference type="ARBA" id="ARBA00022989"/>
    </source>
</evidence>
<dbReference type="EMBL" id="JABXXO010000014">
    <property type="protein sequence ID" value="KAF7760767.1"/>
    <property type="molecule type" value="Genomic_DNA"/>
</dbReference>
<dbReference type="GO" id="GO:0016020">
    <property type="term" value="C:membrane"/>
    <property type="evidence" value="ECO:0007669"/>
    <property type="project" value="UniProtKB-SubCell"/>
</dbReference>
<feature type="transmembrane region" description="Helical" evidence="7">
    <location>
        <begin position="12"/>
        <end position="35"/>
    </location>
</feature>
<feature type="compositionally biased region" description="Basic and acidic residues" evidence="6">
    <location>
        <begin position="1150"/>
        <end position="1162"/>
    </location>
</feature>
<keyword evidence="5 7" id="KW-0472">Membrane</keyword>
<feature type="transmembrane region" description="Helical" evidence="7">
    <location>
        <begin position="453"/>
        <end position="473"/>
    </location>
</feature>
<feature type="region of interest" description="Disordered" evidence="6">
    <location>
        <begin position="915"/>
        <end position="1203"/>
    </location>
</feature>
<feature type="compositionally biased region" description="Polar residues" evidence="6">
    <location>
        <begin position="1138"/>
        <end position="1147"/>
    </location>
</feature>
<dbReference type="InterPro" id="IPR027267">
    <property type="entry name" value="AH/BAR_dom_sf"/>
</dbReference>
<dbReference type="Proteomes" id="UP000629468">
    <property type="component" value="Unassembled WGS sequence"/>
</dbReference>
<dbReference type="PROSITE" id="PS00218">
    <property type="entry name" value="AMINO_ACID_PERMEASE_1"/>
    <property type="match status" value="1"/>
</dbReference>
<feature type="transmembrane region" description="Helical" evidence="7">
    <location>
        <begin position="77"/>
        <end position="96"/>
    </location>
</feature>
<feature type="transmembrane region" description="Helical" evidence="7">
    <location>
        <begin position="166"/>
        <end position="184"/>
    </location>
</feature>
<accession>A0A8H7EWC4</accession>
<comment type="caution">
    <text evidence="8">The sequence shown here is derived from an EMBL/GenBank/DDBJ whole genome shotgun (WGS) entry which is preliminary data.</text>
</comment>
<feature type="region of interest" description="Disordered" evidence="6">
    <location>
        <begin position="778"/>
        <end position="811"/>
    </location>
</feature>
<evidence type="ECO:0000256" key="5">
    <source>
        <dbReference type="ARBA" id="ARBA00023136"/>
    </source>
</evidence>
<feature type="transmembrane region" description="Helical" evidence="7">
    <location>
        <begin position="361"/>
        <end position="382"/>
    </location>
</feature>
<feature type="transmembrane region" description="Helical" evidence="7">
    <location>
        <begin position="138"/>
        <end position="160"/>
    </location>
</feature>
<feature type="compositionally biased region" description="Polar residues" evidence="6">
    <location>
        <begin position="1603"/>
        <end position="1619"/>
    </location>
</feature>
<feature type="compositionally biased region" description="Basic and acidic residues" evidence="6">
    <location>
        <begin position="1171"/>
        <end position="1197"/>
    </location>
</feature>
<protein>
    <recommendedName>
        <fullName evidence="10">APC amino acid permease</fullName>
    </recommendedName>
</protein>
<dbReference type="Gene3D" id="1.20.1270.60">
    <property type="entry name" value="Arfaptin homology (AH) domain/BAR domain"/>
    <property type="match status" value="1"/>
</dbReference>
<dbReference type="PANTHER" id="PTHR45649:SF26">
    <property type="entry name" value="OS04G0435100 PROTEIN"/>
    <property type="match status" value="1"/>
</dbReference>
<feature type="compositionally biased region" description="Basic and acidic residues" evidence="6">
    <location>
        <begin position="944"/>
        <end position="979"/>
    </location>
</feature>
<evidence type="ECO:0000256" key="1">
    <source>
        <dbReference type="ARBA" id="ARBA00004141"/>
    </source>
</evidence>
<feature type="compositionally biased region" description="Polar residues" evidence="6">
    <location>
        <begin position="778"/>
        <end position="788"/>
    </location>
</feature>
<evidence type="ECO:0008006" key="10">
    <source>
        <dbReference type="Google" id="ProtNLM"/>
    </source>
</evidence>
<reference evidence="8 9" key="1">
    <citation type="journal article" name="Sci. Rep.">
        <title>Telomere-to-telomere assembled and centromere annotated genomes of the two main subspecies of the button mushroom Agaricus bisporus reveal especially polymorphic chromosome ends.</title>
        <authorList>
            <person name="Sonnenberg A.S.M."/>
            <person name="Sedaghat-Telgerd N."/>
            <person name="Lavrijssen B."/>
            <person name="Ohm R.A."/>
            <person name="Hendrickx P.M."/>
            <person name="Scholtmeijer K."/>
            <person name="Baars J.J.P."/>
            <person name="van Peer A."/>
        </authorList>
    </citation>
    <scope>NUCLEOTIDE SEQUENCE [LARGE SCALE GENOMIC DNA]</scope>
    <source>
        <strain evidence="8 9">H119_p4</strain>
    </source>
</reference>
<evidence type="ECO:0000313" key="8">
    <source>
        <dbReference type="EMBL" id="KAF7760767.1"/>
    </source>
</evidence>
<feature type="transmembrane region" description="Helical" evidence="7">
    <location>
        <begin position="102"/>
        <end position="126"/>
    </location>
</feature>
<feature type="transmembrane region" description="Helical" evidence="7">
    <location>
        <begin position="306"/>
        <end position="325"/>
    </location>
</feature>
<feature type="transmembrane region" description="Helical" evidence="7">
    <location>
        <begin position="256"/>
        <end position="278"/>
    </location>
</feature>
<dbReference type="InterPro" id="IPR004840">
    <property type="entry name" value="Amino_acid_permease_CS"/>
</dbReference>
<feature type="transmembrane region" description="Helical" evidence="7">
    <location>
        <begin position="419"/>
        <end position="441"/>
    </location>
</feature>
<evidence type="ECO:0000256" key="3">
    <source>
        <dbReference type="ARBA" id="ARBA00022692"/>
    </source>
</evidence>
<dbReference type="GO" id="GO:0006865">
    <property type="term" value="P:amino acid transport"/>
    <property type="evidence" value="ECO:0007669"/>
    <property type="project" value="InterPro"/>
</dbReference>
<feature type="compositionally biased region" description="Polar residues" evidence="6">
    <location>
        <begin position="1034"/>
        <end position="1046"/>
    </location>
</feature>
<evidence type="ECO:0000256" key="2">
    <source>
        <dbReference type="ARBA" id="ARBA00022448"/>
    </source>
</evidence>
<feature type="compositionally biased region" description="Polar residues" evidence="6">
    <location>
        <begin position="918"/>
        <end position="938"/>
    </location>
</feature>
<organism evidence="8 9">
    <name type="scientific">Agaricus bisporus var. burnettii</name>
    <dbReference type="NCBI Taxonomy" id="192524"/>
    <lineage>
        <taxon>Eukaryota</taxon>
        <taxon>Fungi</taxon>
        <taxon>Dikarya</taxon>
        <taxon>Basidiomycota</taxon>
        <taxon>Agaricomycotina</taxon>
        <taxon>Agaricomycetes</taxon>
        <taxon>Agaricomycetidae</taxon>
        <taxon>Agaricales</taxon>
        <taxon>Agaricineae</taxon>
        <taxon>Agaricaceae</taxon>
        <taxon>Agaricus</taxon>
    </lineage>
</organism>
<dbReference type="GO" id="GO:0022857">
    <property type="term" value="F:transmembrane transporter activity"/>
    <property type="evidence" value="ECO:0007669"/>
    <property type="project" value="InterPro"/>
</dbReference>
<evidence type="ECO:0000256" key="6">
    <source>
        <dbReference type="SAM" id="MobiDB-lite"/>
    </source>
</evidence>
<feature type="compositionally biased region" description="Basic and acidic residues" evidence="6">
    <location>
        <begin position="1379"/>
        <end position="1391"/>
    </location>
</feature>
<keyword evidence="4 7" id="KW-1133">Transmembrane helix</keyword>
<dbReference type="Gene3D" id="1.20.1740.10">
    <property type="entry name" value="Amino acid/polyamine transporter I"/>
    <property type="match status" value="1"/>
</dbReference>